<reference evidence="1 2" key="1">
    <citation type="journal article" date="2013" name="ISME J.">
        <title>A metabolic model for members of the genus Tetrasphaera involved in enhanced biological phosphorus removal.</title>
        <authorList>
            <person name="Kristiansen R."/>
            <person name="Nguyen H.T.T."/>
            <person name="Saunders A.M."/>
            <person name="Nielsen J.L."/>
            <person name="Wimmer R."/>
            <person name="Le V.Q."/>
            <person name="McIlroy S.J."/>
            <person name="Petrovski S."/>
            <person name="Seviour R.J."/>
            <person name="Calteau A."/>
            <person name="Nielsen K.L."/>
            <person name="Nielsen P.H."/>
        </authorList>
    </citation>
    <scope>NUCLEOTIDE SEQUENCE [LARGE SCALE GENOMIC DNA]</scope>
    <source>
        <strain evidence="1 2">Ben110</strain>
    </source>
</reference>
<organism evidence="1 2">
    <name type="scientific">Nostocoides australiense Ben110</name>
    <dbReference type="NCBI Taxonomy" id="1193182"/>
    <lineage>
        <taxon>Bacteria</taxon>
        <taxon>Bacillati</taxon>
        <taxon>Actinomycetota</taxon>
        <taxon>Actinomycetes</taxon>
        <taxon>Micrococcales</taxon>
        <taxon>Intrasporangiaceae</taxon>
        <taxon>Nostocoides</taxon>
    </lineage>
</organism>
<dbReference type="AlphaFoldDB" id="W6JX49"/>
<dbReference type="Proteomes" id="UP000035763">
    <property type="component" value="Unassembled WGS sequence"/>
</dbReference>
<accession>W6JX49</accession>
<proteinExistence type="predicted"/>
<evidence type="ECO:0008006" key="3">
    <source>
        <dbReference type="Google" id="ProtNLM"/>
    </source>
</evidence>
<keyword evidence="2" id="KW-1185">Reference proteome</keyword>
<sequence length="51" mass="5423">MLTAAGRAAVPALVDDGLLTDEPADAGRPRRVVLTLRGRLLTDTVVRALLR</sequence>
<comment type="caution">
    <text evidence="1">The sequence shown here is derived from an EMBL/GenBank/DDBJ whole genome shotgun (WGS) entry which is preliminary data.</text>
</comment>
<evidence type="ECO:0000313" key="1">
    <source>
        <dbReference type="EMBL" id="CCH74148.1"/>
    </source>
</evidence>
<gene>
    <name evidence="1" type="ORF">BN11_3960004</name>
</gene>
<evidence type="ECO:0000313" key="2">
    <source>
        <dbReference type="Proteomes" id="UP000035763"/>
    </source>
</evidence>
<dbReference type="EMBL" id="CAJA01000330">
    <property type="protein sequence ID" value="CCH74148.1"/>
    <property type="molecule type" value="Genomic_DNA"/>
</dbReference>
<name>W6JX49_9MICO</name>
<protein>
    <recommendedName>
        <fullName evidence="3">HemN C-terminal domain-containing protein</fullName>
    </recommendedName>
</protein>